<dbReference type="EMBL" id="BT085680">
    <property type="protein sequence ID" value="ACR36033.1"/>
    <property type="molecule type" value="mRNA"/>
</dbReference>
<protein>
    <submittedName>
        <fullName evidence="2">Uncharacterized protein</fullName>
    </submittedName>
</protein>
<accession>C4J4D3</accession>
<sequence length="97" mass="10336">MPSPHCRAPASGSRRGRRRRPGEPGPPGAGRRSGTAAPDRSGLDLRLASGCAAANSHPSPTRKLPPQPDRQRCRIPTPTAIFTRTVLASKPHQTRDS</sequence>
<reference evidence="2" key="1">
    <citation type="journal article" date="2009" name="PLoS Genet.">
        <title>Sequencing, mapping, and analysis of 27,455 maize full-length cDNAs.</title>
        <authorList>
            <person name="Soderlund C."/>
            <person name="Descour A."/>
            <person name="Kudrna D."/>
            <person name="Bomhoff M."/>
            <person name="Boyd L."/>
            <person name="Currie J."/>
            <person name="Angelova A."/>
            <person name="Collura K."/>
            <person name="Wissotski M."/>
            <person name="Ashley E."/>
            <person name="Morrow D."/>
            <person name="Fernandes J."/>
            <person name="Walbot V."/>
            <person name="Yu Y."/>
        </authorList>
    </citation>
    <scope>NUCLEOTIDE SEQUENCE</scope>
    <source>
        <strain evidence="2">B73</strain>
    </source>
</reference>
<reference evidence="2" key="2">
    <citation type="submission" date="2012-06" db="EMBL/GenBank/DDBJ databases">
        <authorList>
            <person name="Yu Y."/>
            <person name="Currie J."/>
            <person name="Lomeli R."/>
            <person name="Angelova A."/>
            <person name="Collura K."/>
            <person name="Wissotski M."/>
            <person name="Campos D."/>
            <person name="Kudrna D."/>
            <person name="Golser W."/>
            <person name="Ashely E."/>
            <person name="Descour A."/>
            <person name="Fernandes J."/>
            <person name="Soderlund C."/>
            <person name="Walbot V."/>
        </authorList>
    </citation>
    <scope>NUCLEOTIDE SEQUENCE</scope>
    <source>
        <strain evidence="2">B73</strain>
    </source>
</reference>
<dbReference type="AlphaFoldDB" id="C4J4D3"/>
<organism evidence="2">
    <name type="scientific">Zea mays</name>
    <name type="common">Maize</name>
    <dbReference type="NCBI Taxonomy" id="4577"/>
    <lineage>
        <taxon>Eukaryota</taxon>
        <taxon>Viridiplantae</taxon>
        <taxon>Streptophyta</taxon>
        <taxon>Embryophyta</taxon>
        <taxon>Tracheophyta</taxon>
        <taxon>Spermatophyta</taxon>
        <taxon>Magnoliopsida</taxon>
        <taxon>Liliopsida</taxon>
        <taxon>Poales</taxon>
        <taxon>Poaceae</taxon>
        <taxon>PACMAD clade</taxon>
        <taxon>Panicoideae</taxon>
        <taxon>Andropogonodae</taxon>
        <taxon>Andropogoneae</taxon>
        <taxon>Tripsacinae</taxon>
        <taxon>Zea</taxon>
    </lineage>
</organism>
<evidence type="ECO:0000256" key="1">
    <source>
        <dbReference type="SAM" id="MobiDB-lite"/>
    </source>
</evidence>
<evidence type="ECO:0000313" key="2">
    <source>
        <dbReference type="EMBL" id="ACR36033.1"/>
    </source>
</evidence>
<proteinExistence type="evidence at transcript level"/>
<feature type="compositionally biased region" description="Low complexity" evidence="1">
    <location>
        <begin position="29"/>
        <end position="38"/>
    </location>
</feature>
<name>C4J4D3_MAIZE</name>
<feature type="region of interest" description="Disordered" evidence="1">
    <location>
        <begin position="1"/>
        <end position="97"/>
    </location>
</feature>